<keyword evidence="2" id="KW-0802">TPR repeat</keyword>
<dbReference type="InterPro" id="IPR019734">
    <property type="entry name" value="TPR_rpt"/>
</dbReference>
<dbReference type="Gene3D" id="1.25.40.10">
    <property type="entry name" value="Tetratricopeptide repeat domain"/>
    <property type="match status" value="1"/>
</dbReference>
<dbReference type="Pfam" id="PF13432">
    <property type="entry name" value="TPR_16"/>
    <property type="match status" value="3"/>
</dbReference>
<dbReference type="Pfam" id="PF03783">
    <property type="entry name" value="CsgG"/>
    <property type="match status" value="1"/>
</dbReference>
<evidence type="ECO:0008006" key="4">
    <source>
        <dbReference type="Google" id="ProtNLM"/>
    </source>
</evidence>
<organism evidence="3">
    <name type="scientific">bioreactor metagenome</name>
    <dbReference type="NCBI Taxonomy" id="1076179"/>
    <lineage>
        <taxon>unclassified sequences</taxon>
        <taxon>metagenomes</taxon>
        <taxon>ecological metagenomes</taxon>
    </lineage>
</organism>
<dbReference type="SUPFAM" id="SSF48452">
    <property type="entry name" value="TPR-like"/>
    <property type="match status" value="1"/>
</dbReference>
<proteinExistence type="predicted"/>
<evidence type="ECO:0000313" key="3">
    <source>
        <dbReference type="EMBL" id="MPM12050.1"/>
    </source>
</evidence>
<dbReference type="InterPro" id="IPR011990">
    <property type="entry name" value="TPR-like_helical_dom_sf"/>
</dbReference>
<dbReference type="InterPro" id="IPR005534">
    <property type="entry name" value="Curli_assmbl/transp-comp_CsgG"/>
</dbReference>
<dbReference type="AlphaFoldDB" id="A0A644X7A1"/>
<name>A0A644X7A1_9ZZZZ</name>
<accession>A0A644X7A1</accession>
<sequence>MKEALRRISILSAVLFLFLLPGAEGASLSVAVQPFLSQGTEFHLGSAVSDIVSTSLAGARDITVVERMRLAEVARQHRLSMSGVVDTATAATAGKLSGARYFLLGAVSRFGALLVVTARLVDVESGRVLGSFEQTSRQGEDEIVLVSRNLSAELLAFFSGDAPAPGDPLKDYRYYLYEALGYYNLGEYRKSLPFWEKMTQLSPRNGLLRFIAAGIYFQAGRHSDALIAAQQAVTWDPSFAEAHLLVGKAYFLLGDNHKATPPLDRALELNPRLTEALFLKGSAFKNRKRTEEAADFFVEAIQTDETYVPAYLALGQLLLENGAAEEAAGVLLSGMKHQPGNGNLRFLLGTAHLMRGNLQGAKEQAAALKSIDTALAKKLEQLCSQ</sequence>
<dbReference type="Gene3D" id="3.40.50.10610">
    <property type="entry name" value="ABC-type transport auxiliary lipoprotein component"/>
    <property type="match status" value="1"/>
</dbReference>
<protein>
    <recommendedName>
        <fullName evidence="4">Beta-barrel assembly-enhancing protease</fullName>
    </recommendedName>
</protein>
<dbReference type="PROSITE" id="PS50005">
    <property type="entry name" value="TPR"/>
    <property type="match status" value="3"/>
</dbReference>
<evidence type="ECO:0000256" key="2">
    <source>
        <dbReference type="ARBA" id="ARBA00022803"/>
    </source>
</evidence>
<dbReference type="PANTHER" id="PTHR44943:SF8">
    <property type="entry name" value="TPR REPEAT-CONTAINING PROTEIN MJ0263"/>
    <property type="match status" value="1"/>
</dbReference>
<keyword evidence="1" id="KW-0677">Repeat</keyword>
<gene>
    <name evidence="3" type="ORF">SDC9_58401</name>
</gene>
<dbReference type="PANTHER" id="PTHR44943">
    <property type="entry name" value="CELLULOSE SYNTHASE OPERON PROTEIN C"/>
    <property type="match status" value="1"/>
</dbReference>
<dbReference type="SMART" id="SM00028">
    <property type="entry name" value="TPR"/>
    <property type="match status" value="5"/>
</dbReference>
<evidence type="ECO:0000256" key="1">
    <source>
        <dbReference type="ARBA" id="ARBA00022737"/>
    </source>
</evidence>
<dbReference type="GO" id="GO:0030288">
    <property type="term" value="C:outer membrane-bounded periplasmic space"/>
    <property type="evidence" value="ECO:0007669"/>
    <property type="project" value="InterPro"/>
</dbReference>
<dbReference type="EMBL" id="VSSQ01001915">
    <property type="protein sequence ID" value="MPM12050.1"/>
    <property type="molecule type" value="Genomic_DNA"/>
</dbReference>
<dbReference type="InterPro" id="IPR051685">
    <property type="entry name" value="Ycf3/AcsC/BcsC/TPR_MFPF"/>
</dbReference>
<reference evidence="3" key="1">
    <citation type="submission" date="2019-08" db="EMBL/GenBank/DDBJ databases">
        <authorList>
            <person name="Kucharzyk K."/>
            <person name="Murdoch R.W."/>
            <person name="Higgins S."/>
            <person name="Loffler F."/>
        </authorList>
    </citation>
    <scope>NUCLEOTIDE SEQUENCE</scope>
</reference>
<comment type="caution">
    <text evidence="3">The sequence shown here is derived from an EMBL/GenBank/DDBJ whole genome shotgun (WGS) entry which is preliminary data.</text>
</comment>